<dbReference type="InterPro" id="IPR010998">
    <property type="entry name" value="Integrase_recombinase_N"/>
</dbReference>
<keyword evidence="3" id="KW-0548">Nucleotidyltransferase</keyword>
<keyword evidence="6" id="KW-0695">RNA-directed DNA polymerase</keyword>
<dbReference type="GO" id="GO:0015074">
    <property type="term" value="P:DNA integration"/>
    <property type="evidence" value="ECO:0007669"/>
    <property type="project" value="InterPro"/>
</dbReference>
<dbReference type="PANTHER" id="PTHR30349">
    <property type="entry name" value="PHAGE INTEGRASE-RELATED"/>
    <property type="match status" value="1"/>
</dbReference>
<dbReference type="Gene3D" id="1.10.150.130">
    <property type="match status" value="1"/>
</dbReference>
<dbReference type="Gene3D" id="1.10.443.10">
    <property type="entry name" value="Intergrase catalytic core"/>
    <property type="match status" value="1"/>
</dbReference>
<comment type="similarity">
    <text evidence="10">Belongs to the bacterial reverse transcriptase family.</text>
</comment>
<comment type="similarity">
    <text evidence="1">Belongs to the 'phage' integrase family.</text>
</comment>
<dbReference type="InterPro" id="IPR000477">
    <property type="entry name" value="RT_dom"/>
</dbReference>
<dbReference type="InterPro" id="IPR013762">
    <property type="entry name" value="Integrase-like_cat_sf"/>
</dbReference>
<dbReference type="InterPro" id="IPR000123">
    <property type="entry name" value="Reverse_transcriptase_msDNA"/>
</dbReference>
<keyword evidence="7" id="KW-0051">Antiviral defense</keyword>
<dbReference type="GO" id="GO:0006310">
    <property type="term" value="P:DNA recombination"/>
    <property type="evidence" value="ECO:0007669"/>
    <property type="project" value="UniProtKB-KW"/>
</dbReference>
<evidence type="ECO:0000256" key="9">
    <source>
        <dbReference type="ARBA" id="ARBA00023172"/>
    </source>
</evidence>
<evidence type="ECO:0000313" key="13">
    <source>
        <dbReference type="Proteomes" id="UP000324974"/>
    </source>
</evidence>
<evidence type="ECO:0000256" key="3">
    <source>
        <dbReference type="ARBA" id="ARBA00022695"/>
    </source>
</evidence>
<keyword evidence="8" id="KW-0238">DNA-binding</keyword>
<dbReference type="OrthoDB" id="255290at2"/>
<evidence type="ECO:0000256" key="1">
    <source>
        <dbReference type="ARBA" id="ARBA00008857"/>
    </source>
</evidence>
<dbReference type="GO" id="GO:0003677">
    <property type="term" value="F:DNA binding"/>
    <property type="evidence" value="ECO:0007669"/>
    <property type="project" value="UniProtKB-KW"/>
</dbReference>
<dbReference type="EMBL" id="CP042425">
    <property type="protein sequence ID" value="QEL16784.1"/>
    <property type="molecule type" value="Genomic_DNA"/>
</dbReference>
<evidence type="ECO:0000256" key="5">
    <source>
        <dbReference type="ARBA" id="ARBA00022842"/>
    </source>
</evidence>
<dbReference type="InterPro" id="IPR011010">
    <property type="entry name" value="DNA_brk_join_enz"/>
</dbReference>
<dbReference type="PRINTS" id="PR00866">
    <property type="entry name" value="RNADNAPOLMS"/>
</dbReference>
<dbReference type="InterPro" id="IPR043502">
    <property type="entry name" value="DNA/RNA_pol_sf"/>
</dbReference>
<protein>
    <submittedName>
        <fullName evidence="12">Site-specific integrase</fullName>
    </submittedName>
</protein>
<evidence type="ECO:0000256" key="8">
    <source>
        <dbReference type="ARBA" id="ARBA00023125"/>
    </source>
</evidence>
<evidence type="ECO:0000256" key="6">
    <source>
        <dbReference type="ARBA" id="ARBA00022918"/>
    </source>
</evidence>
<evidence type="ECO:0000256" key="2">
    <source>
        <dbReference type="ARBA" id="ARBA00022679"/>
    </source>
</evidence>
<dbReference type="RefSeq" id="WP_149111468.1">
    <property type="nucleotide sequence ID" value="NZ_CP042425.1"/>
</dbReference>
<dbReference type="InterPro" id="IPR002104">
    <property type="entry name" value="Integrase_catalytic"/>
</dbReference>
<dbReference type="Proteomes" id="UP000324974">
    <property type="component" value="Chromosome"/>
</dbReference>
<organism evidence="12 13">
    <name type="scientific">Limnoglobus roseus</name>
    <dbReference type="NCBI Taxonomy" id="2598579"/>
    <lineage>
        <taxon>Bacteria</taxon>
        <taxon>Pseudomonadati</taxon>
        <taxon>Planctomycetota</taxon>
        <taxon>Planctomycetia</taxon>
        <taxon>Gemmatales</taxon>
        <taxon>Gemmataceae</taxon>
        <taxon>Limnoglobus</taxon>
    </lineage>
</organism>
<name>A0A5C1AI27_9BACT</name>
<dbReference type="GO" id="GO:0003723">
    <property type="term" value="F:RNA binding"/>
    <property type="evidence" value="ECO:0007669"/>
    <property type="project" value="InterPro"/>
</dbReference>
<dbReference type="PROSITE" id="PS51898">
    <property type="entry name" value="TYR_RECOMBINASE"/>
    <property type="match status" value="1"/>
</dbReference>
<evidence type="ECO:0000256" key="10">
    <source>
        <dbReference type="ARBA" id="ARBA00034120"/>
    </source>
</evidence>
<dbReference type="GO" id="GO:0051607">
    <property type="term" value="P:defense response to virus"/>
    <property type="evidence" value="ECO:0007669"/>
    <property type="project" value="UniProtKB-KW"/>
</dbReference>
<proteinExistence type="inferred from homology"/>
<feature type="domain" description="Tyr recombinase" evidence="11">
    <location>
        <begin position="178"/>
        <end position="369"/>
    </location>
</feature>
<accession>A0A5C1AI27</accession>
<dbReference type="SUPFAM" id="SSF56349">
    <property type="entry name" value="DNA breaking-rejoining enzymes"/>
    <property type="match status" value="1"/>
</dbReference>
<evidence type="ECO:0000256" key="4">
    <source>
        <dbReference type="ARBA" id="ARBA00022723"/>
    </source>
</evidence>
<dbReference type="SUPFAM" id="SSF56672">
    <property type="entry name" value="DNA/RNA polymerases"/>
    <property type="match status" value="1"/>
</dbReference>
<dbReference type="Pfam" id="PF00078">
    <property type="entry name" value="RVT_1"/>
    <property type="match status" value="1"/>
</dbReference>
<dbReference type="Pfam" id="PF00589">
    <property type="entry name" value="Phage_integrase"/>
    <property type="match status" value="1"/>
</dbReference>
<dbReference type="InterPro" id="IPR050090">
    <property type="entry name" value="Tyrosine_recombinase_XerCD"/>
</dbReference>
<evidence type="ECO:0000259" key="11">
    <source>
        <dbReference type="PROSITE" id="PS51898"/>
    </source>
</evidence>
<dbReference type="GO" id="GO:0046872">
    <property type="term" value="F:metal ion binding"/>
    <property type="evidence" value="ECO:0007669"/>
    <property type="project" value="UniProtKB-KW"/>
</dbReference>
<sequence length="469" mass="54531">MARTAHPWYWDERNGWYVNKNGQRHFLGDHPPDAPEPRKIKGKWNPPEIIRQQFHAIMASAEPPVAKNSPTISSGLSLAVLFDKYLEWCLRHREKRTYDGYVWHLQRFCKHLKIATTLPALDLKPFHVNEWLDANPTWGQTYRRNAIASVKRAFVWGEEEGHIASNPLRKLKKPMAKRREHFIKPEDWERIRSCYPAGDPFRQFLEFCWETGARPFEARTIEARHVHLDKRLIAIPPAEAKGRKKWRIIRLEGRALEIVGACPRSGLLFVNRDGRRWTVSAINCRFIRLKGRLGVKHFAYAFRHSFANRLLIAGVCTFRYCLAQGFVTSPILADRLFMHVDEKIAKLSRSNSLTYTRYVDDITISGPFDLQTSGIPSVVEKLLEAAGFKINKSKVKFGQINRKAVILGIRQNKGYPDVSTDFFAETERRMRDLISLGQNLSFEGPFYTRSEIAGRLRYIFWVNPRRKKC</sequence>
<keyword evidence="4" id="KW-0479">Metal-binding</keyword>
<evidence type="ECO:0000313" key="12">
    <source>
        <dbReference type="EMBL" id="QEL16784.1"/>
    </source>
</evidence>
<keyword evidence="13" id="KW-1185">Reference proteome</keyword>
<keyword evidence="5" id="KW-0460">Magnesium</keyword>
<dbReference type="PANTHER" id="PTHR30349:SF64">
    <property type="entry name" value="PROPHAGE INTEGRASE INTD-RELATED"/>
    <property type="match status" value="1"/>
</dbReference>
<dbReference type="KEGG" id="lrs:PX52LOC_03757"/>
<reference evidence="13" key="1">
    <citation type="submission" date="2019-08" db="EMBL/GenBank/DDBJ databases">
        <title>Limnoglobus roseus gen. nov., sp. nov., a novel freshwater planctomycete with a giant genome from the family Gemmataceae.</title>
        <authorList>
            <person name="Kulichevskaya I.S."/>
            <person name="Naumoff D.G."/>
            <person name="Miroshnikov K."/>
            <person name="Ivanova A."/>
            <person name="Philippov D.A."/>
            <person name="Hakobyan A."/>
            <person name="Rijpstra I.C."/>
            <person name="Sinninghe Damste J.S."/>
            <person name="Liesack W."/>
            <person name="Dedysh S.N."/>
        </authorList>
    </citation>
    <scope>NUCLEOTIDE SEQUENCE [LARGE SCALE GENOMIC DNA]</scope>
    <source>
        <strain evidence="13">PX52</strain>
    </source>
</reference>
<gene>
    <name evidence="12" type="ORF">PX52LOC_03757</name>
</gene>
<dbReference type="GO" id="GO:0003964">
    <property type="term" value="F:RNA-directed DNA polymerase activity"/>
    <property type="evidence" value="ECO:0007669"/>
    <property type="project" value="UniProtKB-KW"/>
</dbReference>
<keyword evidence="9" id="KW-0233">DNA recombination</keyword>
<evidence type="ECO:0000256" key="7">
    <source>
        <dbReference type="ARBA" id="ARBA00023118"/>
    </source>
</evidence>
<dbReference type="AlphaFoldDB" id="A0A5C1AI27"/>
<keyword evidence="2" id="KW-0808">Transferase</keyword>